<sequence>MRTEAPADASDAPLESPLAHAPDPSTPGIVTVYNPQADGESLAAQWLTVDEDTLYDLSDWR</sequence>
<evidence type="ECO:0000313" key="4">
    <source>
        <dbReference type="Proteomes" id="UP000451471"/>
    </source>
</evidence>
<evidence type="ECO:0000259" key="2">
    <source>
        <dbReference type="Pfam" id="PF24351"/>
    </source>
</evidence>
<feature type="region of interest" description="Disordered" evidence="1">
    <location>
        <begin position="1"/>
        <end position="32"/>
    </location>
</feature>
<reference evidence="3 4" key="1">
    <citation type="submission" date="2019-12" db="EMBL/GenBank/DDBJ databases">
        <title>Halocatena pleomorpha gen. nov. sp. nov., an extremely halophilic archaeon of family Halobacteriaceae isolated from saltpan soil.</title>
        <authorList>
            <person name="Pal Y."/>
            <person name="Verma A."/>
            <person name="Krishnamurthi S."/>
            <person name="Kumar P."/>
        </authorList>
    </citation>
    <scope>NUCLEOTIDE SEQUENCE [LARGE SCALE GENOMIC DNA]</scope>
    <source>
        <strain evidence="3 4">JCM 16495</strain>
    </source>
</reference>
<dbReference type="InterPro" id="IPR055933">
    <property type="entry name" value="DUF7511"/>
</dbReference>
<dbReference type="RefSeq" id="WP_158202914.1">
    <property type="nucleotide sequence ID" value="NZ_WSZK01000005.1"/>
</dbReference>
<feature type="domain" description="DUF7511" evidence="2">
    <location>
        <begin position="25"/>
        <end position="61"/>
    </location>
</feature>
<accession>A0A6B0GHD7</accession>
<dbReference type="Proteomes" id="UP000451471">
    <property type="component" value="Unassembled WGS sequence"/>
</dbReference>
<dbReference type="AlphaFoldDB" id="A0A6B0GHD7"/>
<dbReference type="Pfam" id="PF24351">
    <property type="entry name" value="DUF7511"/>
    <property type="match status" value="1"/>
</dbReference>
<comment type="caution">
    <text evidence="3">The sequence shown here is derived from an EMBL/GenBank/DDBJ whole genome shotgun (WGS) entry which is preliminary data.</text>
</comment>
<proteinExistence type="predicted"/>
<dbReference type="EMBL" id="WSZK01000005">
    <property type="protein sequence ID" value="MWG33181.1"/>
    <property type="molecule type" value="Genomic_DNA"/>
</dbReference>
<protein>
    <recommendedName>
        <fullName evidence="2">DUF7511 domain-containing protein</fullName>
    </recommendedName>
</protein>
<evidence type="ECO:0000313" key="3">
    <source>
        <dbReference type="EMBL" id="MWG33181.1"/>
    </source>
</evidence>
<gene>
    <name evidence="3" type="ORF">GQS65_01530</name>
</gene>
<name>A0A6B0GHD7_9EURY</name>
<organism evidence="3 4">
    <name type="scientific">Halomarina oriensis</name>
    <dbReference type="NCBI Taxonomy" id="671145"/>
    <lineage>
        <taxon>Archaea</taxon>
        <taxon>Methanobacteriati</taxon>
        <taxon>Methanobacteriota</taxon>
        <taxon>Stenosarchaea group</taxon>
        <taxon>Halobacteria</taxon>
        <taxon>Halobacteriales</taxon>
        <taxon>Natronomonadaceae</taxon>
        <taxon>Halomarina</taxon>
    </lineage>
</organism>
<keyword evidence="4" id="KW-1185">Reference proteome</keyword>
<evidence type="ECO:0000256" key="1">
    <source>
        <dbReference type="SAM" id="MobiDB-lite"/>
    </source>
</evidence>